<accession>A0A840KB81</accession>
<dbReference type="Pfam" id="PF24595">
    <property type="entry name" value="DUF7619"/>
    <property type="match status" value="1"/>
</dbReference>
<sequence length="1179" mass="128862">MKTKLFLFVLLMISLGIRAQVVTIPDANFKAKLLSSSPGNTIAKNLSGNYFAIDANSDGQIQQTEADQVSALEIINIDPPSPTNPIQNYQGILSFTNIKKIKFHYWNNPSSTFNISNLGLLEDLDIYFQNSNPGNASVTNCSNLKNFSISGIVLQNFTNNPALKNVSIGFPTTAIPQNILTSIESLANLEILTLGGIPNFGMTSGTLNLSNHQHLQQVNISTVPLSFLNLSHCNLLNTVNIHMAYTSPNQNPNYFGGLDISNCQLITNLILAGDSNVGNLTADNCPNLQVIQCDSDYLGSFSANNCPVLNNIQLHSLEGSISSNPFQAANCPNLKTVTINQYGYDSFDGTPIVNLEHLYLGTPSYYPGYYTNFFGPLQNLNISNNLQIKTLGISNHILTQLNINGLPKLETVGIGVTYIPDPMFSPQPGFATQFLQSVNIQNCPLLTSAVFEGQEGLKTVNIKNCPSLQQFVHSSSINFPVIHPIWSLQSLDMENCAALNSVNVSFNQLNHLSITNCQNLETVDAIQNELTSFDFPNTTNLKTLNLTGNKFTNLNVSSIPSVISLDCAFNLLNTVTGTSSSLKNLSVLNNNLTDLDIDNFPNLDSLIIGNNKMVDVDFSGHPNIRIIYETHPDMVYYTSMGLAVTNPPTYTKTFNVNNCTNLEGLLLLSTSLEKIFIKNGVNDNLYLWNAPNLQYICCDDLEVSTVQDMLVSNMITGCNVNTYCNFTPGGNYNTITGKVRFDENNNGCDTNDEVFEHMKLKIDDGTTTGETFVKSNGNYDLHTQAGSFTITAEPENPSLFTVTPATFTTSFADNNNHISTQNICVTKNGTVNDLEVVIAPVTDARPGFDAVYKLIWRNKGNTTLSGNVTLSFDASKMSYISSVLPSTVSGSQVTFNFNNLKPYGNTASEITFNINAPTHPIHPVNIGDILIFSATVNPTSGDLNPSDNQFTYNQTVVGSFDPNDITCLEGNQIPLSMVGKYLHYIVNFENTGTAPATNIVVEMTINPDDFDVSSLQLQNTSHSSYTKVTGNKVEFIMKDINLAAAAHGNVALKLKSKNNLVSGDSVTNQANIYFDYNFPVETNEANTMITNTTLQATDAVKDGITANIYPNPTQGEVNVETGSKIRSIEVYDAQGRIIQKHMGINSEKTKVLIHNAASGVYFFKIITEKDSFMKKVIKN</sequence>
<evidence type="ECO:0000256" key="1">
    <source>
        <dbReference type="ARBA" id="ARBA00022729"/>
    </source>
</evidence>
<dbReference type="AlphaFoldDB" id="A0A840KB81"/>
<name>A0A840KB81_9FLAO</name>
<feature type="domain" description="DUF7619" evidence="4">
    <location>
        <begin position="961"/>
        <end position="1087"/>
    </location>
</feature>
<protein>
    <recommendedName>
        <fullName evidence="7">Secreted protein (Por secretion system target)</fullName>
    </recommendedName>
</protein>
<evidence type="ECO:0008006" key="7">
    <source>
        <dbReference type="Google" id="ProtNLM"/>
    </source>
</evidence>
<dbReference type="InterPro" id="IPR032675">
    <property type="entry name" value="LRR_dom_sf"/>
</dbReference>
<evidence type="ECO:0000259" key="3">
    <source>
        <dbReference type="Pfam" id="PF18962"/>
    </source>
</evidence>
<dbReference type="GO" id="GO:0019005">
    <property type="term" value="C:SCF ubiquitin ligase complex"/>
    <property type="evidence" value="ECO:0007669"/>
    <property type="project" value="TreeGrafter"/>
</dbReference>
<proteinExistence type="predicted"/>
<dbReference type="InterPro" id="IPR055353">
    <property type="entry name" value="DUF7619"/>
</dbReference>
<dbReference type="PANTHER" id="PTHR13318">
    <property type="entry name" value="PARTNER OF PAIRED, ISOFORM B-RELATED"/>
    <property type="match status" value="1"/>
</dbReference>
<comment type="caution">
    <text evidence="5">The sequence shown here is derived from an EMBL/GenBank/DDBJ whole genome shotgun (WGS) entry which is preliminary data.</text>
</comment>
<dbReference type="InterPro" id="IPR026444">
    <property type="entry name" value="Secre_tail"/>
</dbReference>
<feature type="chain" id="PRO_5032635844" description="Secreted protein (Por secretion system target)" evidence="2">
    <location>
        <begin position="20"/>
        <end position="1179"/>
    </location>
</feature>
<organism evidence="5 6">
    <name type="scientific">Chryseobacterium defluvii</name>
    <dbReference type="NCBI Taxonomy" id="160396"/>
    <lineage>
        <taxon>Bacteria</taxon>
        <taxon>Pseudomonadati</taxon>
        <taxon>Bacteroidota</taxon>
        <taxon>Flavobacteriia</taxon>
        <taxon>Flavobacteriales</taxon>
        <taxon>Weeksellaceae</taxon>
        <taxon>Chryseobacterium group</taxon>
        <taxon>Chryseobacterium</taxon>
    </lineage>
</organism>
<evidence type="ECO:0000259" key="4">
    <source>
        <dbReference type="Pfam" id="PF24595"/>
    </source>
</evidence>
<dbReference type="Gene3D" id="3.80.10.10">
    <property type="entry name" value="Ribonuclease Inhibitor"/>
    <property type="match status" value="3"/>
</dbReference>
<dbReference type="RefSeq" id="WP_184187778.1">
    <property type="nucleotide sequence ID" value="NZ_JACHLE010000002.1"/>
</dbReference>
<reference evidence="5 6" key="1">
    <citation type="submission" date="2020-08" db="EMBL/GenBank/DDBJ databases">
        <title>Functional genomics of gut bacteria from endangered species of beetles.</title>
        <authorList>
            <person name="Carlos-Shanley C."/>
        </authorList>
    </citation>
    <scope>NUCLEOTIDE SEQUENCE [LARGE SCALE GENOMIC DNA]</scope>
    <source>
        <strain evidence="5 6">S00151</strain>
    </source>
</reference>
<feature type="domain" description="Secretion system C-terminal sorting" evidence="3">
    <location>
        <begin position="1108"/>
        <end position="1177"/>
    </location>
</feature>
<keyword evidence="6" id="KW-1185">Reference proteome</keyword>
<dbReference type="GO" id="GO:0031146">
    <property type="term" value="P:SCF-dependent proteasomal ubiquitin-dependent protein catabolic process"/>
    <property type="evidence" value="ECO:0007669"/>
    <property type="project" value="TreeGrafter"/>
</dbReference>
<dbReference type="Pfam" id="PF18962">
    <property type="entry name" value="Por_Secre_tail"/>
    <property type="match status" value="1"/>
</dbReference>
<dbReference type="SUPFAM" id="SSF52058">
    <property type="entry name" value="L domain-like"/>
    <property type="match status" value="2"/>
</dbReference>
<keyword evidence="1 2" id="KW-0732">Signal</keyword>
<evidence type="ECO:0000256" key="2">
    <source>
        <dbReference type="SAM" id="SignalP"/>
    </source>
</evidence>
<dbReference type="NCBIfam" id="TIGR04183">
    <property type="entry name" value="Por_Secre_tail"/>
    <property type="match status" value="1"/>
</dbReference>
<evidence type="ECO:0000313" key="6">
    <source>
        <dbReference type="Proteomes" id="UP000592180"/>
    </source>
</evidence>
<feature type="signal peptide" evidence="2">
    <location>
        <begin position="1"/>
        <end position="19"/>
    </location>
</feature>
<dbReference type="EMBL" id="JACHLE010000002">
    <property type="protein sequence ID" value="MBB4806456.1"/>
    <property type="molecule type" value="Genomic_DNA"/>
</dbReference>
<evidence type="ECO:0000313" key="5">
    <source>
        <dbReference type="EMBL" id="MBB4806456.1"/>
    </source>
</evidence>
<gene>
    <name evidence="5" type="ORF">HNP38_001752</name>
</gene>
<dbReference type="Proteomes" id="UP000592180">
    <property type="component" value="Unassembled WGS sequence"/>
</dbReference>